<organism evidence="2 3">
    <name type="scientific">Pseudomonas fluorescens</name>
    <dbReference type="NCBI Taxonomy" id="294"/>
    <lineage>
        <taxon>Bacteria</taxon>
        <taxon>Pseudomonadati</taxon>
        <taxon>Pseudomonadota</taxon>
        <taxon>Gammaproteobacteria</taxon>
        <taxon>Pseudomonadales</taxon>
        <taxon>Pseudomonadaceae</taxon>
        <taxon>Pseudomonas</taxon>
    </lineage>
</organism>
<feature type="compositionally biased region" description="Polar residues" evidence="1">
    <location>
        <begin position="1"/>
        <end position="15"/>
    </location>
</feature>
<dbReference type="AlphaFoldDB" id="A0ABD7VL58"/>
<proteinExistence type="predicted"/>
<dbReference type="Proteomes" id="UP000325779">
    <property type="component" value="Unassembled WGS sequence"/>
</dbReference>
<sequence length="172" mass="19202">MVALNSRNTPPNSMIRSRPEKLLSNTSNSGCVRVTSQEILANKPRRMINASDRPMIRARSRWCGGSLSARIAMNTRLSIPSTSSSTIKVNKPNQAVGSANHSIKRLDLSSVNSGCRTRQSATRRLWGRVINDSRVSENRMLRMRQDCARARGERASYLKTGRLREGVHVNPE</sequence>
<gene>
    <name evidence="2" type="ORF">PS732_04450</name>
</gene>
<reference evidence="2 3" key="1">
    <citation type="submission" date="2019-09" db="EMBL/GenBank/DDBJ databases">
        <authorList>
            <person name="Chandra G."/>
            <person name="Truman W A."/>
        </authorList>
    </citation>
    <scope>NUCLEOTIDE SEQUENCE [LARGE SCALE GENOMIC DNA]</scope>
    <source>
        <strain evidence="2">PS732</strain>
    </source>
</reference>
<evidence type="ECO:0000313" key="2">
    <source>
        <dbReference type="EMBL" id="VVP32274.1"/>
    </source>
</evidence>
<protein>
    <submittedName>
        <fullName evidence="2">Uncharacterized protein</fullName>
    </submittedName>
</protein>
<evidence type="ECO:0000256" key="1">
    <source>
        <dbReference type="SAM" id="MobiDB-lite"/>
    </source>
</evidence>
<accession>A0ABD7VL58</accession>
<feature type="region of interest" description="Disordered" evidence="1">
    <location>
        <begin position="1"/>
        <end position="27"/>
    </location>
</feature>
<comment type="caution">
    <text evidence="2">The sequence shown here is derived from an EMBL/GenBank/DDBJ whole genome shotgun (WGS) entry which is preliminary data.</text>
</comment>
<name>A0ABD7VL58_PSEFL</name>
<evidence type="ECO:0000313" key="3">
    <source>
        <dbReference type="Proteomes" id="UP000325779"/>
    </source>
</evidence>
<dbReference type="EMBL" id="CABVIJ010000023">
    <property type="protein sequence ID" value="VVP32274.1"/>
    <property type="molecule type" value="Genomic_DNA"/>
</dbReference>